<proteinExistence type="predicted"/>
<dbReference type="Gene3D" id="3.20.20.80">
    <property type="entry name" value="Glycosidases"/>
    <property type="match status" value="1"/>
</dbReference>
<comment type="caution">
    <text evidence="1">The sequence shown here is derived from an EMBL/GenBank/DDBJ whole genome shotgun (WGS) entry which is preliminary data.</text>
</comment>
<dbReference type="InterPro" id="IPR017853">
    <property type="entry name" value="GH"/>
</dbReference>
<accession>A0A949NDP4</accession>
<dbReference type="RefSeq" id="WP_238721118.1">
    <property type="nucleotide sequence ID" value="NZ_JAHQCW010000007.1"/>
</dbReference>
<protein>
    <submittedName>
        <fullName evidence="1">Cellulase family glycosylhydrolase</fullName>
    </submittedName>
</protein>
<evidence type="ECO:0000313" key="2">
    <source>
        <dbReference type="Proteomes" id="UP000712157"/>
    </source>
</evidence>
<name>A0A949NDP4_9FIRM</name>
<dbReference type="Proteomes" id="UP000712157">
    <property type="component" value="Unassembled WGS sequence"/>
</dbReference>
<reference evidence="1" key="1">
    <citation type="submission" date="2021-06" db="EMBL/GenBank/DDBJ databases">
        <title>Description of novel taxa of the family Lachnospiraceae.</title>
        <authorList>
            <person name="Chaplin A.V."/>
            <person name="Sokolova S.R."/>
            <person name="Pikina A.P."/>
            <person name="Korzhanova M."/>
            <person name="Belova V."/>
            <person name="Korostin D."/>
            <person name="Efimov B.A."/>
        </authorList>
    </citation>
    <scope>NUCLEOTIDE SEQUENCE</scope>
    <source>
        <strain evidence="1">ASD5720</strain>
    </source>
</reference>
<evidence type="ECO:0000313" key="1">
    <source>
        <dbReference type="EMBL" id="MBU9736201.1"/>
    </source>
</evidence>
<dbReference type="EMBL" id="JAHQCW010000007">
    <property type="protein sequence ID" value="MBU9736201.1"/>
    <property type="molecule type" value="Genomic_DNA"/>
</dbReference>
<gene>
    <name evidence="1" type="ORF">KTH89_06595</name>
</gene>
<organism evidence="1 2">
    <name type="scientific">Diplocloster agilis</name>
    <dbReference type="NCBI Taxonomy" id="2850323"/>
    <lineage>
        <taxon>Bacteria</taxon>
        <taxon>Bacillati</taxon>
        <taxon>Bacillota</taxon>
        <taxon>Clostridia</taxon>
        <taxon>Lachnospirales</taxon>
        <taxon>Lachnospiraceae</taxon>
        <taxon>Diplocloster</taxon>
    </lineage>
</organism>
<sequence length="471" mass="53921">MAYGIGQNWEVFDKPVFYPNTNTLDTMGVSSFGAIPHHTDQRRWKQIFRHAEWLGINFIRLEIEQAMYMPERFGLYDWDNNEMRNIIQILDWCQEKEVDVFLTEMWHRCKWNFPEHVVSTITQAPRDVKAWAESFSGMVDYLVNEKGYTCIKCVCIGNEPNPVIAGWPDDAVKQGEDFCMADYYDRTDFNTANVIKGSWDNGATLDDGLNAVTAAFKKIKLQIPIAGPDYIFANKFMPDERLGVYENHIYSITKDTPPLYLDWIAGARSEGKPFFIGEYGVHIPFINTTYEKNLELAGWTLREANAGCDGFLRWNYMNRGALDGNWQMIDSYDPDNDCLFENVTPHPNTYYIQGMLSRYLSKRPTVVYSYSDMKYLDVATFLGQDNNVTIIVVNNAQKDIHTKFELAGIQSELKLYKYGLTPDAADQTDVTVNPLALADITEDGEFTDVIQNGGIYVYSTYLLNDSDAGII</sequence>
<dbReference type="SUPFAM" id="SSF51445">
    <property type="entry name" value="(Trans)glycosidases"/>
    <property type="match status" value="1"/>
</dbReference>
<keyword evidence="2" id="KW-1185">Reference proteome</keyword>
<dbReference type="AlphaFoldDB" id="A0A949NDP4"/>